<dbReference type="InterPro" id="IPR046942">
    <property type="entry name" value="TET_oxygenase"/>
</dbReference>
<reference evidence="14 15" key="1">
    <citation type="submission" date="2021-06" db="EMBL/GenBank/DDBJ databases">
        <authorList>
            <person name="Palmer J.M."/>
        </authorList>
    </citation>
    <scope>NUCLEOTIDE SEQUENCE [LARGE SCALE GENOMIC DNA]</scope>
    <source>
        <strain evidence="14 15">XC_2019</strain>
        <tissue evidence="14">Muscle</tissue>
    </source>
</reference>
<feature type="region of interest" description="Disordered" evidence="12">
    <location>
        <begin position="899"/>
        <end position="939"/>
    </location>
</feature>
<comment type="function">
    <text evidence="11">Dioxygenase that catalyzes the conversion of the modified genomic base 5-methylcytosine (5mC) into 5-hydroxymethylcytosine (5hmC) and plays a key role in epigenetic chromatin reprogramming during embryonic development.</text>
</comment>
<dbReference type="Proteomes" id="UP001434883">
    <property type="component" value="Unassembled WGS sequence"/>
</dbReference>
<keyword evidence="5 11" id="KW-0862">Zinc</keyword>
<evidence type="ECO:0000256" key="9">
    <source>
        <dbReference type="ARBA" id="ARBA00047840"/>
    </source>
</evidence>
<feature type="domain" description="Methylcytosine dioxygenase TET1-3 oxygenase" evidence="13">
    <location>
        <begin position="805"/>
        <end position="1127"/>
    </location>
</feature>
<accession>A0ABV0R4J0</accession>
<evidence type="ECO:0000256" key="8">
    <source>
        <dbReference type="ARBA" id="ARBA00023004"/>
    </source>
</evidence>
<organism evidence="14 15">
    <name type="scientific">Xenoophorus captivus</name>
    <dbReference type="NCBI Taxonomy" id="1517983"/>
    <lineage>
        <taxon>Eukaryota</taxon>
        <taxon>Metazoa</taxon>
        <taxon>Chordata</taxon>
        <taxon>Craniata</taxon>
        <taxon>Vertebrata</taxon>
        <taxon>Euteleostomi</taxon>
        <taxon>Actinopterygii</taxon>
        <taxon>Neopterygii</taxon>
        <taxon>Teleostei</taxon>
        <taxon>Neoteleostei</taxon>
        <taxon>Acanthomorphata</taxon>
        <taxon>Ovalentaria</taxon>
        <taxon>Atherinomorphae</taxon>
        <taxon>Cyprinodontiformes</taxon>
        <taxon>Goodeidae</taxon>
        <taxon>Xenoophorus</taxon>
    </lineage>
</organism>
<evidence type="ECO:0000256" key="1">
    <source>
        <dbReference type="ARBA" id="ARBA00004286"/>
    </source>
</evidence>
<comment type="catalytic activity">
    <reaction evidence="10 11">
        <text>a 5-hydroxymethyl-2'-deoxycytidine in DNA + 2-oxoglutarate + O2 = a 5-formyl-2'-deoxycytidine in DNA + succinate + CO2 + H2O</text>
        <dbReference type="Rhea" id="RHEA:53828"/>
        <dbReference type="Rhea" id="RHEA-COMP:13315"/>
        <dbReference type="Rhea" id="RHEA-COMP:13656"/>
        <dbReference type="ChEBI" id="CHEBI:15377"/>
        <dbReference type="ChEBI" id="CHEBI:15379"/>
        <dbReference type="ChEBI" id="CHEBI:16526"/>
        <dbReference type="ChEBI" id="CHEBI:16810"/>
        <dbReference type="ChEBI" id="CHEBI:30031"/>
        <dbReference type="ChEBI" id="CHEBI:136731"/>
        <dbReference type="ChEBI" id="CHEBI:137731"/>
        <dbReference type="EC" id="1.14.11.80"/>
    </reaction>
</comment>
<keyword evidence="6 11" id="KW-0223">Dioxygenase</keyword>
<dbReference type="Pfam" id="PF12851">
    <property type="entry name" value="Tet_JBP"/>
    <property type="match status" value="1"/>
</dbReference>
<dbReference type="InterPro" id="IPR040175">
    <property type="entry name" value="TET1/2/3"/>
</dbReference>
<evidence type="ECO:0000259" key="13">
    <source>
        <dbReference type="SMART" id="SM01333"/>
    </source>
</evidence>
<feature type="compositionally biased region" description="Basic and acidic residues" evidence="12">
    <location>
        <begin position="1146"/>
        <end position="1159"/>
    </location>
</feature>
<keyword evidence="4 11" id="KW-0479">Metal-binding</keyword>
<feature type="region of interest" description="Disordered" evidence="12">
    <location>
        <begin position="555"/>
        <end position="602"/>
    </location>
</feature>
<comment type="catalytic activity">
    <reaction evidence="9 11">
        <text>a 5-formyl-2'-deoxycytidine in DNA + 2-oxoglutarate + O2 = a 5-carboxyl-2'-deoxycytidine in DNA + succinate + CO2 + H(+)</text>
        <dbReference type="Rhea" id="RHEA:53832"/>
        <dbReference type="Rhea" id="RHEA-COMP:13656"/>
        <dbReference type="Rhea" id="RHEA-COMP:13657"/>
        <dbReference type="ChEBI" id="CHEBI:15378"/>
        <dbReference type="ChEBI" id="CHEBI:15379"/>
        <dbReference type="ChEBI" id="CHEBI:16526"/>
        <dbReference type="ChEBI" id="CHEBI:16810"/>
        <dbReference type="ChEBI" id="CHEBI:30031"/>
        <dbReference type="ChEBI" id="CHEBI:137731"/>
        <dbReference type="ChEBI" id="CHEBI:137732"/>
        <dbReference type="EC" id="1.14.11.80"/>
    </reaction>
</comment>
<dbReference type="PANTHER" id="PTHR23358">
    <property type="entry name" value="METHYLCYTOSINE DIOXYGENASE TET"/>
    <property type="match status" value="1"/>
</dbReference>
<evidence type="ECO:0000256" key="10">
    <source>
        <dbReference type="ARBA" id="ARBA00049431"/>
    </source>
</evidence>
<keyword evidence="8 11" id="KW-0408">Iron</keyword>
<comment type="catalytic activity">
    <reaction evidence="11">
        <text>a 5-methyl-2'-deoxycytidine in DNA + 2-oxoglutarate + O2 = a 5-hydroxymethyl-2'-deoxycytidine in DNA + succinate + CO2</text>
        <dbReference type="Rhea" id="RHEA:52636"/>
        <dbReference type="Rhea" id="RHEA-COMP:11370"/>
        <dbReference type="Rhea" id="RHEA-COMP:13315"/>
        <dbReference type="ChEBI" id="CHEBI:15379"/>
        <dbReference type="ChEBI" id="CHEBI:16526"/>
        <dbReference type="ChEBI" id="CHEBI:16810"/>
        <dbReference type="ChEBI" id="CHEBI:30031"/>
        <dbReference type="ChEBI" id="CHEBI:85454"/>
        <dbReference type="ChEBI" id="CHEBI:136731"/>
        <dbReference type="EC" id="1.14.11.80"/>
    </reaction>
</comment>
<gene>
    <name evidence="14" type="ORF">XENOCAPTIV_007502</name>
</gene>
<evidence type="ECO:0000256" key="5">
    <source>
        <dbReference type="ARBA" id="ARBA00022833"/>
    </source>
</evidence>
<keyword evidence="3" id="KW-0158">Chromosome</keyword>
<evidence type="ECO:0000256" key="6">
    <source>
        <dbReference type="ARBA" id="ARBA00022964"/>
    </source>
</evidence>
<protein>
    <recommendedName>
        <fullName evidence="11">Methylcytosine dioxygenase TET</fullName>
        <ecNumber evidence="11">1.14.11.80</ecNumber>
    </recommendedName>
</protein>
<name>A0ABV0R4J0_9TELE</name>
<feature type="region of interest" description="Disordered" evidence="12">
    <location>
        <begin position="22"/>
        <end position="62"/>
    </location>
</feature>
<evidence type="ECO:0000256" key="12">
    <source>
        <dbReference type="SAM" id="MobiDB-lite"/>
    </source>
</evidence>
<proteinExistence type="inferred from homology"/>
<evidence type="ECO:0000256" key="11">
    <source>
        <dbReference type="RuleBase" id="RU367064"/>
    </source>
</evidence>
<evidence type="ECO:0000256" key="4">
    <source>
        <dbReference type="ARBA" id="ARBA00022723"/>
    </source>
</evidence>
<feature type="compositionally biased region" description="Basic residues" evidence="12">
    <location>
        <begin position="479"/>
        <end position="495"/>
    </location>
</feature>
<keyword evidence="7 11" id="KW-0560">Oxidoreductase</keyword>
<feature type="compositionally biased region" description="Basic and acidic residues" evidence="12">
    <location>
        <begin position="899"/>
        <end position="909"/>
    </location>
</feature>
<feature type="region of interest" description="Disordered" evidence="12">
    <location>
        <begin position="1146"/>
        <end position="1194"/>
    </location>
</feature>
<sequence length="1226" mass="135686">MCDGTLDLWSIVAPEIGSVNGKRKAQMDNTHMAAEEDAEEDGHKRHTQSPLIVHSSPNQGGQPALIKRESELDLTNGALHRHICSSVTYQNGSDESFTNPNGANMSNGSESDLKSAYKRTTMGSELQRTIFAAIPNDSSENGPRMSPDDMSAPLKKIKLEEPWLWITEQTTTQLSRKDDDTCEDPLSMLAAVVCLSVTERKGLEEQLLGTRSSILRSIKTEPPDLHFVKTEKDELKKSTPANLQRTPQPIKNEPPQSVLLPSVQCLAERRNLSFDQAIAIEALTQLAVTPQSSSGPVKVESNGELPISSCSPSFSTNPAQQEAKPASAIHYNKVSVISSPLHQTSVIRPPVARQGNVIQCSRKLSSDTHPPVTDMGSNCRGTEQRHAPYVINSQCSYRESIQIQSHRDHERLVEDRERCVIKVRRNRDEEEVAAQLADLAFIIQTRHNQQSEKDPPKGTPVSAIKYTYKSQQPPCQKKPPLKKIKTTPSKPRKRKNDGLQEGASRRTPLSRGMPDRSRRQSGLQHGKSSRHRKNNLFLPLAQIDLKKYLTEAQEGKRQMIHQSNTHNTSLSQNPSTLLTTNHTGARESQPSSHSNGLPHQHNQCNGFIARPEECHVLSQVEPPIGDLRHGAIPDTNPAKPAFISNVSEFHVLTNGFSGPPDSPPPSQQSYYKLEKSGSVTVLSTATDGAHPAESTPTRNNFNSFLDSPMSFLDTPIKNLLKEKLLCLVRQRPGHYCETAVLVILILAWEGIPRAVADHLYQDLTETLFKYGSPTSRRCALNEDRTCACQGLDLDTCGASFSFGCSWSMYFNGCKFARSKVCTLTKEDNRAVRNIPEDEQLHVLPLYKISDRDEFGQVEGQWAKIQSGALHVLSSFPREVRLLAEPVKSARKIRQEARLKAQSEKMEKKHGVSSLTAGKVKPETPSKGAGVTSPKEVLPSNHHGISNLQFEQNGIAVGYHTMGNTMSGLSPVCGQQGALLEHIPPQNINNEYPFKAEPNEVHCSALHRVPLSSFSPRPTSEGLYSRLNGLLRAAECVAGEVRGHDLPPGQPLPLQTPPLEPQETKQEEVWSDSEHNFLDEDIGGVAVAPSHGSILIECARRELHATTPILKPNRHHPTRISLVFYQHKSLNEPGHGMAMWDAKMAKREREREEEAERLRMEGSYGAGKNRKTSGGGEGEEDEDEETDETRRVMSVPTRQAFTAPTGSVITMSPYALTHVTGPYNRWS</sequence>
<comment type="subcellular location">
    <subcellularLocation>
        <location evidence="1">Chromosome</location>
    </subcellularLocation>
</comment>
<feature type="compositionally biased region" description="Acidic residues" evidence="12">
    <location>
        <begin position="1176"/>
        <end position="1186"/>
    </location>
</feature>
<evidence type="ECO:0000256" key="3">
    <source>
        <dbReference type="ARBA" id="ARBA00022454"/>
    </source>
</evidence>
<feature type="region of interest" description="Disordered" evidence="12">
    <location>
        <begin position="361"/>
        <end position="381"/>
    </location>
</feature>
<dbReference type="EMBL" id="JAHRIN010033794">
    <property type="protein sequence ID" value="MEQ2202581.1"/>
    <property type="molecule type" value="Genomic_DNA"/>
</dbReference>
<feature type="region of interest" description="Disordered" evidence="12">
    <location>
        <begin position="467"/>
        <end position="535"/>
    </location>
</feature>
<dbReference type="InterPro" id="IPR024779">
    <property type="entry name" value="2OGFeDO_JBP1/TET_oxygenase_dom"/>
</dbReference>
<dbReference type="EC" id="1.14.11.80" evidence="11"/>
<feature type="compositionally biased region" description="Polar residues" evidence="12">
    <location>
        <begin position="239"/>
        <end position="249"/>
    </location>
</feature>
<evidence type="ECO:0000256" key="7">
    <source>
        <dbReference type="ARBA" id="ARBA00023002"/>
    </source>
</evidence>
<dbReference type="SMART" id="SM01333">
    <property type="entry name" value="Tet_JBP"/>
    <property type="match status" value="1"/>
</dbReference>
<evidence type="ECO:0000313" key="14">
    <source>
        <dbReference type="EMBL" id="MEQ2202581.1"/>
    </source>
</evidence>
<evidence type="ECO:0000256" key="2">
    <source>
        <dbReference type="ARBA" id="ARBA00007502"/>
    </source>
</evidence>
<feature type="compositionally biased region" description="Polar residues" evidence="12">
    <location>
        <begin position="560"/>
        <end position="602"/>
    </location>
</feature>
<dbReference type="PANTHER" id="PTHR23358:SF2">
    <property type="entry name" value="METHYLCYTOSINE DIOXYGENASE TET1"/>
    <property type="match status" value="1"/>
</dbReference>
<comment type="similarity">
    <text evidence="2 11">Belongs to the TET family.</text>
</comment>
<evidence type="ECO:0000313" key="15">
    <source>
        <dbReference type="Proteomes" id="UP001434883"/>
    </source>
</evidence>
<comment type="cofactor">
    <cofactor evidence="11">
        <name>Fe(2+)</name>
        <dbReference type="ChEBI" id="CHEBI:29033"/>
    </cofactor>
    <text evidence="11">Binds 1 Fe(2+) ion per subunit.</text>
</comment>
<feature type="region of interest" description="Disordered" evidence="12">
    <location>
        <begin position="231"/>
        <end position="255"/>
    </location>
</feature>
<comment type="caution">
    <text evidence="14">The sequence shown here is derived from an EMBL/GenBank/DDBJ whole genome shotgun (WGS) entry which is preliminary data.</text>
</comment>
<keyword evidence="15" id="KW-1185">Reference proteome</keyword>
<comment type="cofactor">
    <cofactor evidence="11">
        <name>Zn(2+)</name>
        <dbReference type="ChEBI" id="CHEBI:29105"/>
    </cofactor>
    <text evidence="11">The zinc ions have a structural role.</text>
</comment>